<keyword evidence="3" id="KW-0378">Hydrolase</keyword>
<dbReference type="Pfam" id="PF02902">
    <property type="entry name" value="Peptidase_C48"/>
    <property type="match status" value="1"/>
</dbReference>
<proteinExistence type="inferred from homology"/>
<dbReference type="EMBL" id="JAACJN010000237">
    <property type="protein sequence ID" value="KAF5357533.1"/>
    <property type="molecule type" value="Genomic_DNA"/>
</dbReference>
<dbReference type="GO" id="GO:0008234">
    <property type="term" value="F:cysteine-type peptidase activity"/>
    <property type="evidence" value="ECO:0007669"/>
    <property type="project" value="InterPro"/>
</dbReference>
<dbReference type="InterPro" id="IPR003653">
    <property type="entry name" value="Peptidase_C48_C"/>
</dbReference>
<evidence type="ECO:0000313" key="5">
    <source>
        <dbReference type="EMBL" id="KAF5357533.1"/>
    </source>
</evidence>
<reference evidence="5 6" key="1">
    <citation type="journal article" date="2020" name="ISME J.">
        <title>Uncovering the hidden diversity of litter-decomposition mechanisms in mushroom-forming fungi.</title>
        <authorList>
            <person name="Floudas D."/>
            <person name="Bentzer J."/>
            <person name="Ahren D."/>
            <person name="Johansson T."/>
            <person name="Persson P."/>
            <person name="Tunlid A."/>
        </authorList>
    </citation>
    <scope>NUCLEOTIDE SEQUENCE [LARGE SCALE GENOMIC DNA]</scope>
    <source>
        <strain evidence="5 6">CBS 406.79</strain>
    </source>
</reference>
<dbReference type="OrthoDB" id="3052212at2759"/>
<keyword evidence="6" id="KW-1185">Reference proteome</keyword>
<feature type="domain" description="Ubiquitin-like protease family profile" evidence="4">
    <location>
        <begin position="349"/>
        <end position="542"/>
    </location>
</feature>
<evidence type="ECO:0000259" key="4">
    <source>
        <dbReference type="PROSITE" id="PS50600"/>
    </source>
</evidence>
<dbReference type="Gene3D" id="3.40.395.10">
    <property type="entry name" value="Adenoviral Proteinase, Chain A"/>
    <property type="match status" value="1"/>
</dbReference>
<dbReference type="Pfam" id="PF03643">
    <property type="entry name" value="Vps26"/>
    <property type="match status" value="1"/>
</dbReference>
<accession>A0A8H5LHQ6</accession>
<sequence length="581" mass="67159">MEIRQVHHINFNNVEKQYESYQGINVKLLYFVCSNISANVRRDEGDVWAHSFRVTPDDKISIKEVGMEYYYQLRPEKCCIGQEYASHVRSKTEHIEPCEAVLICLIPGGFDLGLDRHNRSGFEETGELIYGPTHYPPSHSQLSTCTYPPKDPNTASNCKLTLSYGSEQNHSLNLLLQLGVVNAAPPTCYVCNAGSFLELLTLIKYCQTHLPFLSLTTLSTAVDLAEYQHVLDQHFRLHRSDESDGQYAYFEAQNRRLCNVASKLSTAPVMQHPFSSCTRFHVPLPSDNQALVIVGNLRLLLRSIYGKQLSLYREWSKMLDHYPETTEKMLRSVMDEARHLSLQHWEKVSPVSFLDFSTLGVGRWLNDEIINFFVKKWCHAGTTLGLNTFFACKFLFQDNTCINAKTGTMTAADEEEAVKWCRKAQKALSIDFWDSVFIPIHESSSHWYSAYIDFRLKRIEIYDSLRATCVANRQKPVLLRKNANLMLVLMWLTEVLGRMRDEPVCLNQNGKTDWLFDPHSKVHFQPNTFDCGVHTLWHLQHVLEFWQVRLGEECCPDWLAFTDNMIGKRMRLAHEIYQCWE</sequence>
<protein>
    <recommendedName>
        <fullName evidence="4">Ubiquitin-like protease family profile domain-containing protein</fullName>
    </recommendedName>
</protein>
<dbReference type="Proteomes" id="UP000518752">
    <property type="component" value="Unassembled WGS sequence"/>
</dbReference>
<gene>
    <name evidence="5" type="ORF">D9757_013055</name>
</gene>
<evidence type="ECO:0000313" key="6">
    <source>
        <dbReference type="Proteomes" id="UP000518752"/>
    </source>
</evidence>
<comment type="caution">
    <text evidence="5">The sequence shown here is derived from an EMBL/GenBank/DDBJ whole genome shotgun (WGS) entry which is preliminary data.</text>
</comment>
<dbReference type="PROSITE" id="PS50600">
    <property type="entry name" value="ULP_PROTEASE"/>
    <property type="match status" value="1"/>
</dbReference>
<dbReference type="AlphaFoldDB" id="A0A8H5LHQ6"/>
<evidence type="ECO:0000256" key="3">
    <source>
        <dbReference type="ARBA" id="ARBA00022801"/>
    </source>
</evidence>
<organism evidence="5 6">
    <name type="scientific">Collybiopsis confluens</name>
    <dbReference type="NCBI Taxonomy" id="2823264"/>
    <lineage>
        <taxon>Eukaryota</taxon>
        <taxon>Fungi</taxon>
        <taxon>Dikarya</taxon>
        <taxon>Basidiomycota</taxon>
        <taxon>Agaricomycotina</taxon>
        <taxon>Agaricomycetes</taxon>
        <taxon>Agaricomycetidae</taxon>
        <taxon>Agaricales</taxon>
        <taxon>Marasmiineae</taxon>
        <taxon>Omphalotaceae</taxon>
        <taxon>Collybiopsis</taxon>
    </lineage>
</organism>
<dbReference type="GO" id="GO:0006886">
    <property type="term" value="P:intracellular protein transport"/>
    <property type="evidence" value="ECO:0007669"/>
    <property type="project" value="InterPro"/>
</dbReference>
<comment type="similarity">
    <text evidence="1">Belongs to the peptidase C48 family.</text>
</comment>
<dbReference type="InterPro" id="IPR038765">
    <property type="entry name" value="Papain-like_cys_pep_sf"/>
</dbReference>
<dbReference type="SUPFAM" id="SSF54001">
    <property type="entry name" value="Cysteine proteinases"/>
    <property type="match status" value="1"/>
</dbReference>
<evidence type="ECO:0000256" key="2">
    <source>
        <dbReference type="ARBA" id="ARBA00022670"/>
    </source>
</evidence>
<name>A0A8H5LHQ6_9AGAR</name>
<dbReference type="GO" id="GO:0019783">
    <property type="term" value="F:ubiquitin-like protein peptidase activity"/>
    <property type="evidence" value="ECO:0007669"/>
    <property type="project" value="UniProtKB-ARBA"/>
</dbReference>
<dbReference type="GO" id="GO:0006508">
    <property type="term" value="P:proteolysis"/>
    <property type="evidence" value="ECO:0007669"/>
    <property type="project" value="UniProtKB-KW"/>
</dbReference>
<evidence type="ECO:0000256" key="1">
    <source>
        <dbReference type="ARBA" id="ARBA00005234"/>
    </source>
</evidence>
<keyword evidence="2" id="KW-0645">Protease</keyword>
<dbReference type="InterPro" id="IPR028934">
    <property type="entry name" value="Vps26-related"/>
</dbReference>